<gene>
    <name evidence="4" type="primary">SAC7_2</name>
    <name evidence="4" type="ORF">V5O48_008672</name>
</gene>
<protein>
    <submittedName>
        <fullName evidence="4">GTPase activating protein (GAP) for Rho1p</fullName>
    </submittedName>
</protein>
<accession>A0ABR3FDX6</accession>
<keyword evidence="5" id="KW-1185">Reference proteome</keyword>
<dbReference type="InterPro" id="IPR000719">
    <property type="entry name" value="Prot_kinase_dom"/>
</dbReference>
<comment type="caution">
    <text evidence="4">The sequence shown here is derived from an EMBL/GenBank/DDBJ whole genome shotgun (WGS) entry which is preliminary data.</text>
</comment>
<evidence type="ECO:0000259" key="3">
    <source>
        <dbReference type="PROSITE" id="PS50238"/>
    </source>
</evidence>
<evidence type="ECO:0000259" key="2">
    <source>
        <dbReference type="PROSITE" id="PS50011"/>
    </source>
</evidence>
<sequence length="633" mass="71345">MTEYMREAIVWQQLRHPNLLPFLGMYYLDKAREQLCLVSPWMETGNLAQYLKNTPRDSVDHESLAYDVAAGLCHLHGMKIVHGDLKGVNILLSPNGRATIADFGLSRVADTHTLRLDTSTSAQAKGTTRWLSPELLRQDPPCSTSTSSDIYAYACVCYEIFSGNIPFRELVEGAVVVAVLIDKKQPSRPEVSELTDTMWEIMTLCWAYDPALRPTATDVLGRIGPIESMRTLSRLESYPALDWDPLQLTNIWKNVKYPAVDTMEFLRVLGRDQLPLRAPAFLVSAQNVHTTHPSPSQSSNGAIRDGRLVHEERTGSEKGFWKRVGAQRRKYSPLTTPDHGSLPDEPAHTVFGKLLQEIPQHARTQISTANANGELFVWGYVPVVVAKCGLYLKENATEVEDVFRLFGSNERIRELQANFETPPRYGKSLDWRQLSYTPYEIAGVFRRYLASMPEPVIPYELHRDFRDAITKDPFNTDEAISNYKRLIRGMPEANQYLLLYVLDLLLVFARKSDKNLMSATALAAIFQPSLISHSSHGMTSKEYNLGQRVLEFLIEQNDWFMLDIPPPSQDELNVSRRGATTTSKPAPVAEPVFVTAFPTSDEEPSTAGGWMLVSSVGRRKTMADRDRRHGTLQ</sequence>
<dbReference type="InterPro" id="IPR008936">
    <property type="entry name" value="Rho_GTPase_activation_prot"/>
</dbReference>
<proteinExistence type="predicted"/>
<dbReference type="PROSITE" id="PS50011">
    <property type="entry name" value="PROTEIN_KINASE_DOM"/>
    <property type="match status" value="1"/>
</dbReference>
<dbReference type="Gene3D" id="1.10.510.10">
    <property type="entry name" value="Transferase(Phosphotransferase) domain 1"/>
    <property type="match status" value="1"/>
</dbReference>
<keyword evidence="1" id="KW-0343">GTPase activation</keyword>
<dbReference type="InterPro" id="IPR001245">
    <property type="entry name" value="Ser-Thr/Tyr_kinase_cat_dom"/>
</dbReference>
<dbReference type="Proteomes" id="UP001465976">
    <property type="component" value="Unassembled WGS sequence"/>
</dbReference>
<name>A0ABR3FDX6_9AGAR</name>
<dbReference type="SUPFAM" id="SSF56112">
    <property type="entry name" value="Protein kinase-like (PK-like)"/>
    <property type="match status" value="1"/>
</dbReference>
<dbReference type="PANTHER" id="PTHR15228">
    <property type="entry name" value="SPERMATHECAL PHYSIOLOGY VARIANT"/>
    <property type="match status" value="1"/>
</dbReference>
<organism evidence="4 5">
    <name type="scientific">Marasmius crinis-equi</name>
    <dbReference type="NCBI Taxonomy" id="585013"/>
    <lineage>
        <taxon>Eukaryota</taxon>
        <taxon>Fungi</taxon>
        <taxon>Dikarya</taxon>
        <taxon>Basidiomycota</taxon>
        <taxon>Agaricomycotina</taxon>
        <taxon>Agaricomycetes</taxon>
        <taxon>Agaricomycetidae</taxon>
        <taxon>Agaricales</taxon>
        <taxon>Marasmiineae</taxon>
        <taxon>Marasmiaceae</taxon>
        <taxon>Marasmius</taxon>
    </lineage>
</organism>
<dbReference type="InterPro" id="IPR051025">
    <property type="entry name" value="RhoGAP"/>
</dbReference>
<dbReference type="PROSITE" id="PS00108">
    <property type="entry name" value="PROTEIN_KINASE_ST"/>
    <property type="match status" value="1"/>
</dbReference>
<dbReference type="Gene3D" id="1.10.555.10">
    <property type="entry name" value="Rho GTPase activation protein"/>
    <property type="match status" value="1"/>
</dbReference>
<dbReference type="EMBL" id="JBAHYK010000520">
    <property type="protein sequence ID" value="KAL0573289.1"/>
    <property type="molecule type" value="Genomic_DNA"/>
</dbReference>
<dbReference type="SUPFAM" id="SSF48350">
    <property type="entry name" value="GTPase activation domain, GAP"/>
    <property type="match status" value="1"/>
</dbReference>
<dbReference type="SMART" id="SM00220">
    <property type="entry name" value="S_TKc"/>
    <property type="match status" value="1"/>
</dbReference>
<dbReference type="InterPro" id="IPR000198">
    <property type="entry name" value="RhoGAP_dom"/>
</dbReference>
<dbReference type="Pfam" id="PF07714">
    <property type="entry name" value="PK_Tyr_Ser-Thr"/>
    <property type="match status" value="1"/>
</dbReference>
<evidence type="ECO:0000313" key="4">
    <source>
        <dbReference type="EMBL" id="KAL0573289.1"/>
    </source>
</evidence>
<dbReference type="InterPro" id="IPR008271">
    <property type="entry name" value="Ser/Thr_kinase_AS"/>
</dbReference>
<reference evidence="4 5" key="1">
    <citation type="submission" date="2024-02" db="EMBL/GenBank/DDBJ databases">
        <title>A draft genome for the cacao thread blight pathogen Marasmius crinis-equi.</title>
        <authorList>
            <person name="Cohen S.P."/>
            <person name="Baruah I.K."/>
            <person name="Amoako-Attah I."/>
            <person name="Bukari Y."/>
            <person name="Meinhardt L.W."/>
            <person name="Bailey B.A."/>
        </authorList>
    </citation>
    <scope>NUCLEOTIDE SEQUENCE [LARGE SCALE GENOMIC DNA]</scope>
    <source>
        <strain evidence="4 5">GH-76</strain>
    </source>
</reference>
<feature type="domain" description="Protein kinase" evidence="2">
    <location>
        <begin position="1"/>
        <end position="241"/>
    </location>
</feature>
<evidence type="ECO:0000313" key="5">
    <source>
        <dbReference type="Proteomes" id="UP001465976"/>
    </source>
</evidence>
<feature type="domain" description="Rho-GAP" evidence="3">
    <location>
        <begin position="364"/>
        <end position="561"/>
    </location>
</feature>
<dbReference type="SMART" id="SM00324">
    <property type="entry name" value="RhoGAP"/>
    <property type="match status" value="1"/>
</dbReference>
<dbReference type="PROSITE" id="PS50238">
    <property type="entry name" value="RHOGAP"/>
    <property type="match status" value="1"/>
</dbReference>
<dbReference type="Pfam" id="PF00620">
    <property type="entry name" value="RhoGAP"/>
    <property type="match status" value="1"/>
</dbReference>
<dbReference type="InterPro" id="IPR011009">
    <property type="entry name" value="Kinase-like_dom_sf"/>
</dbReference>
<dbReference type="PANTHER" id="PTHR15228:SF25">
    <property type="entry name" value="F-BAR DOMAIN-CONTAINING PROTEIN"/>
    <property type="match status" value="1"/>
</dbReference>
<evidence type="ECO:0000256" key="1">
    <source>
        <dbReference type="ARBA" id="ARBA00022468"/>
    </source>
</evidence>